<accession>A0A655SGI2</accession>
<proteinExistence type="predicted"/>
<evidence type="ECO:0000313" key="1">
    <source>
        <dbReference type="EMBL" id="CSC52269.1"/>
    </source>
</evidence>
<dbReference type="AlphaFoldDB" id="A0A655SGI2"/>
<name>A0A655SGI2_VIBCL</name>
<gene>
    <name evidence="1" type="ORF">ERS013200_01597</name>
</gene>
<protein>
    <submittedName>
        <fullName evidence="1">Uncharacterized protein</fullName>
    </submittedName>
</protein>
<sequence length="182" mass="20849">MTQCDNELTDHLTELSKFTFKRMRELCTEIAAGERRHDAFDFIDHHLTLSHVGGIFDNLIRFTLAVHNRVIAGLDPDLFPPFAETFVFVDKEFAGAQTLPEMLVLLTLFILLINKHAVVPPLDLIQLIAHRLQKILICSQNGAIERKFNHGLGEIDRIHLTTTVNFFQLGRSDILQQYHHVL</sequence>
<dbReference type="Proteomes" id="UP000041770">
    <property type="component" value="Unassembled WGS sequence"/>
</dbReference>
<organism evidence="1 2">
    <name type="scientific">Vibrio cholerae</name>
    <dbReference type="NCBI Taxonomy" id="666"/>
    <lineage>
        <taxon>Bacteria</taxon>
        <taxon>Pseudomonadati</taxon>
        <taxon>Pseudomonadota</taxon>
        <taxon>Gammaproteobacteria</taxon>
        <taxon>Vibrionales</taxon>
        <taxon>Vibrionaceae</taxon>
        <taxon>Vibrio</taxon>
    </lineage>
</organism>
<dbReference type="EMBL" id="CWQY01000008">
    <property type="protein sequence ID" value="CSC52269.1"/>
    <property type="molecule type" value="Genomic_DNA"/>
</dbReference>
<reference evidence="1 2" key="1">
    <citation type="submission" date="2015-07" db="EMBL/GenBank/DDBJ databases">
        <authorList>
            <consortium name="Pathogen Informatics"/>
        </authorList>
    </citation>
    <scope>NUCLEOTIDE SEQUENCE [LARGE SCALE GENOMIC DNA]</scope>
    <source>
        <strain evidence="1 2">A316</strain>
    </source>
</reference>
<evidence type="ECO:0000313" key="2">
    <source>
        <dbReference type="Proteomes" id="UP000041770"/>
    </source>
</evidence>